<dbReference type="PANTHER" id="PTHR35450">
    <property type="entry name" value="REVERSE TRANSCRIPTASE DOMAIN-CONTAINING PROTEIN"/>
    <property type="match status" value="1"/>
</dbReference>
<sequence length="275" mass="31670">MPAEQRPRPNTRVANSSGPSGNQKLQGKYRQRMKQADVDQDRTHRWLKSAGLKVETEGFIIAAQDQSLPTRWYQRNILKKPDVDPKRRLCGRFDETIGHLVSGCPELAKTEYIHCNNKAAAHMHWKICKEFGIEGKERWYEHEPKTVTESDSVTILWDMPIHTERTIAAKRPDIVLKNKKDKTCLLIDMTTPLDTNTLFKTTEKLTKYKDLEIEVERMWGLKITTVPVVMGALGTIKKDMESYSNKIPGNINIHELQKITLLSTTHLLRRVLSIK</sequence>
<feature type="compositionally biased region" description="Polar residues" evidence="1">
    <location>
        <begin position="12"/>
        <end position="25"/>
    </location>
</feature>
<proteinExistence type="predicted"/>
<accession>A0ABN8SBS3</accession>
<comment type="caution">
    <text evidence="2">The sequence shown here is derived from an EMBL/GenBank/DDBJ whole genome shotgun (WGS) entry which is preliminary data.</text>
</comment>
<organism evidence="2 3">
    <name type="scientific">Porites evermanni</name>
    <dbReference type="NCBI Taxonomy" id="104178"/>
    <lineage>
        <taxon>Eukaryota</taxon>
        <taxon>Metazoa</taxon>
        <taxon>Cnidaria</taxon>
        <taxon>Anthozoa</taxon>
        <taxon>Hexacorallia</taxon>
        <taxon>Scleractinia</taxon>
        <taxon>Fungiina</taxon>
        <taxon>Poritidae</taxon>
        <taxon>Porites</taxon>
    </lineage>
</organism>
<gene>
    <name evidence="2" type="ORF">PEVE_00018999</name>
</gene>
<dbReference type="EMBL" id="CALNXI010002571">
    <property type="protein sequence ID" value="CAH3189023.1"/>
    <property type="molecule type" value="Genomic_DNA"/>
</dbReference>
<dbReference type="Proteomes" id="UP001159427">
    <property type="component" value="Unassembled WGS sequence"/>
</dbReference>
<evidence type="ECO:0008006" key="4">
    <source>
        <dbReference type="Google" id="ProtNLM"/>
    </source>
</evidence>
<dbReference type="PANTHER" id="PTHR35450:SF2">
    <property type="entry name" value="REVERSE TRANSCRIPTASE DOMAIN-CONTAINING PROTEIN"/>
    <property type="match status" value="1"/>
</dbReference>
<evidence type="ECO:0000256" key="1">
    <source>
        <dbReference type="SAM" id="MobiDB-lite"/>
    </source>
</evidence>
<feature type="region of interest" description="Disordered" evidence="1">
    <location>
        <begin position="1"/>
        <end position="40"/>
    </location>
</feature>
<name>A0ABN8SBS3_9CNID</name>
<evidence type="ECO:0000313" key="3">
    <source>
        <dbReference type="Proteomes" id="UP001159427"/>
    </source>
</evidence>
<keyword evidence="3" id="KW-1185">Reference proteome</keyword>
<evidence type="ECO:0000313" key="2">
    <source>
        <dbReference type="EMBL" id="CAH3189023.1"/>
    </source>
</evidence>
<reference evidence="2 3" key="1">
    <citation type="submission" date="2022-05" db="EMBL/GenBank/DDBJ databases">
        <authorList>
            <consortium name="Genoscope - CEA"/>
            <person name="William W."/>
        </authorList>
    </citation>
    <scope>NUCLEOTIDE SEQUENCE [LARGE SCALE GENOMIC DNA]</scope>
</reference>
<protein>
    <recommendedName>
        <fullName evidence="4">Reverse transcriptase</fullName>
    </recommendedName>
</protein>